<gene>
    <name evidence="2" type="ORF">DAMO_0120</name>
</gene>
<accession>D5MI86</accession>
<reference evidence="2 3" key="1">
    <citation type="journal article" date="2010" name="Nature">
        <title>Nitrite-driven anaerobic methane oxidation by oxygenic bacteria.</title>
        <authorList>
            <person name="Ettwig K.F."/>
            <person name="Butler M.K."/>
            <person name="Le Paslier D."/>
            <person name="Pelletier E."/>
            <person name="Mangenot S."/>
            <person name="Kuypers M.M.M."/>
            <person name="Schreiber F."/>
            <person name="Dutilh B.E."/>
            <person name="Zedelius J."/>
            <person name="de Beer D."/>
            <person name="Gloerich J."/>
            <person name="Wessels H.J.C.T."/>
            <person name="van Allen T."/>
            <person name="Luesken F."/>
            <person name="Wu M."/>
            <person name="van de Pas-Schoonen K.T."/>
            <person name="Op den Camp H.J.M."/>
            <person name="Janssen-Megens E.M."/>
            <person name="Francoijs K-J."/>
            <person name="Stunnenberg H."/>
            <person name="Weissenbach J."/>
            <person name="Jetten M.S.M."/>
            <person name="Strous M."/>
        </authorList>
    </citation>
    <scope>NUCLEOTIDE SEQUENCE [LARGE SCALE GENOMIC DNA]</scope>
</reference>
<proteinExistence type="predicted"/>
<feature type="compositionally biased region" description="Basic and acidic residues" evidence="1">
    <location>
        <begin position="162"/>
        <end position="176"/>
    </location>
</feature>
<organism evidence="2 3">
    <name type="scientific">Methylomirabilis oxygeniifera</name>
    <dbReference type="NCBI Taxonomy" id="671143"/>
    <lineage>
        <taxon>Bacteria</taxon>
        <taxon>Candidatus Methylomirabilota</taxon>
        <taxon>Candidatus Methylomirabilia</taxon>
        <taxon>Candidatus Methylomirabilales</taxon>
        <taxon>Candidatus Methylomirabilaceae</taxon>
        <taxon>Candidatus Methylomirabilis</taxon>
    </lineage>
</organism>
<evidence type="ECO:0000256" key="1">
    <source>
        <dbReference type="SAM" id="MobiDB-lite"/>
    </source>
</evidence>
<dbReference type="EMBL" id="FP565575">
    <property type="protein sequence ID" value="CBE67236.1"/>
    <property type="molecule type" value="Genomic_DNA"/>
</dbReference>
<dbReference type="AlphaFoldDB" id="D5MI86"/>
<evidence type="ECO:0000313" key="2">
    <source>
        <dbReference type="EMBL" id="CBE67236.1"/>
    </source>
</evidence>
<dbReference type="KEGG" id="mox:DAMO_0120"/>
<sequence>MAGVGRKRLPWILGAVCLVLVIFTVREAQHLRHLQVYQRAIRNGSILTLPATAEIPEATFARAWMLSQSGREQQALMLYEALGQSRDPVLRAQAKYQIGALLLRQATDLLEAQGQSAVTKVAPLIEIAKEALREVLRHDSRDREAKYNLELALRLLPELERSDRARDEPAKEEKGDWTSIPGLPEGMP</sequence>
<feature type="region of interest" description="Disordered" evidence="1">
    <location>
        <begin position="162"/>
        <end position="188"/>
    </location>
</feature>
<dbReference type="InterPro" id="IPR011990">
    <property type="entry name" value="TPR-like_helical_dom_sf"/>
</dbReference>
<dbReference type="HOGENOM" id="CLU_114479_0_0_0"/>
<protein>
    <submittedName>
        <fullName evidence="2">Putative mxaK protein, involved in Ca2+ insertion into methanol dehydrogenase</fullName>
    </submittedName>
</protein>
<evidence type="ECO:0000313" key="3">
    <source>
        <dbReference type="Proteomes" id="UP000006898"/>
    </source>
</evidence>
<name>D5MI86_METO1</name>
<dbReference type="eggNOG" id="ENOG5032213">
    <property type="taxonomic scope" value="Bacteria"/>
</dbReference>
<dbReference type="Gene3D" id="1.25.40.10">
    <property type="entry name" value="Tetratricopeptide repeat domain"/>
    <property type="match status" value="1"/>
</dbReference>
<dbReference type="Proteomes" id="UP000006898">
    <property type="component" value="Chromosome"/>
</dbReference>
<dbReference type="STRING" id="671143.DAMO_0120"/>